<dbReference type="SUPFAM" id="SSF55394">
    <property type="entry name" value="Bactericidal permeability-increasing protein, BPI"/>
    <property type="match status" value="1"/>
</dbReference>
<reference evidence="1" key="1">
    <citation type="submission" date="2015-07" db="EMBL/GenBank/DDBJ databases">
        <title>Adaptation to a free-living lifestyle via gene acquisitions in the diplomonad Trepomonas sp. PC1.</title>
        <authorList>
            <person name="Xu F."/>
            <person name="Jerlstrom-Hultqvist J."/>
            <person name="Kolisko M."/>
            <person name="Simpson A.G.B."/>
            <person name="Roger A.J."/>
            <person name="Svard S.G."/>
            <person name="Andersson J.O."/>
        </authorList>
    </citation>
    <scope>NUCLEOTIDE SEQUENCE</scope>
    <source>
        <strain evidence="1">PC1</strain>
    </source>
</reference>
<proteinExistence type="predicted"/>
<dbReference type="InterPro" id="IPR045897">
    <property type="entry name" value="BPI/LBP_pln"/>
</dbReference>
<dbReference type="AlphaFoldDB" id="A0A146KHH9"/>
<protein>
    <submittedName>
        <fullName evidence="1">BPI-like protein</fullName>
    </submittedName>
</protein>
<organism evidence="1">
    <name type="scientific">Trepomonas sp. PC1</name>
    <dbReference type="NCBI Taxonomy" id="1076344"/>
    <lineage>
        <taxon>Eukaryota</taxon>
        <taxon>Metamonada</taxon>
        <taxon>Diplomonadida</taxon>
        <taxon>Hexamitidae</taxon>
        <taxon>Hexamitinae</taxon>
        <taxon>Trepomonas</taxon>
    </lineage>
</organism>
<feature type="non-terminal residue" evidence="1">
    <location>
        <position position="1"/>
    </location>
</feature>
<accession>A0A146KHH9</accession>
<dbReference type="PANTHER" id="PTHR46801:SF2">
    <property type="entry name" value="LIPOPOLYSACCHARIDE-BINDING PROTEIN"/>
    <property type="match status" value="1"/>
</dbReference>
<name>A0A146KHH9_9EUKA</name>
<evidence type="ECO:0000313" key="1">
    <source>
        <dbReference type="EMBL" id="JAP96200.1"/>
    </source>
</evidence>
<gene>
    <name evidence="1" type="ORF">TPC1_10538</name>
</gene>
<dbReference type="PANTHER" id="PTHR46801">
    <property type="entry name" value="OS06G0309200 PROTEIN"/>
    <property type="match status" value="1"/>
</dbReference>
<sequence>ILLDFNYTCETLNFSRNVTGKDTAMTYVLTQVGAKKFIECAMKSVIEIAQQLPVPDISFNLNLGVTTLQFWMKDIKFNDFTVSHAFTDFQENYSVQVGLLDCWAFMSLQWGFRQMSYPYLTDQGEGKIFMSGANLKGVIDTEKDEDCPGHFKTLLRQIVLDFESLKVELSGGSSWIYQSLVNFILEALQSQLSEVISAILVKSIQIIANFFIGNDAFYAYYKEHLVLKDERFTDKWQVGTGYIGFLISGYVFKNEHLDDEYIKPQMLNKITLNKVNQEISYSIHESAFNNMFYIFHKYYDQFSTPKIKVLEMPTAKIMNANFLFDFKIQVENEVVNVKLTGKPKWKSDIRFNNQSLLNDHITVVYFDFKAYTNDYKGNKIDINAVIQEFITHLDKAVEDSGYQINITPFVDMQTFTPMFDGGDRVLRLVGYNPEVCPE</sequence>
<dbReference type="Gene3D" id="3.15.10.10">
    <property type="entry name" value="Bactericidal permeability-increasing protein, domain 1"/>
    <property type="match status" value="1"/>
</dbReference>
<dbReference type="InterPro" id="IPR017943">
    <property type="entry name" value="Bactericidal_perm-incr_a/b_dom"/>
</dbReference>
<dbReference type="GO" id="GO:0008289">
    <property type="term" value="F:lipid binding"/>
    <property type="evidence" value="ECO:0007669"/>
    <property type="project" value="InterPro"/>
</dbReference>
<dbReference type="EMBL" id="GDID01000406">
    <property type="protein sequence ID" value="JAP96200.1"/>
    <property type="molecule type" value="Transcribed_RNA"/>
</dbReference>